<dbReference type="Pfam" id="PF03524">
    <property type="entry name" value="CagX"/>
    <property type="match status" value="1"/>
</dbReference>
<dbReference type="AlphaFoldDB" id="Q2KY57"/>
<keyword evidence="6" id="KW-1185">Reference proteome</keyword>
<dbReference type="Gene3D" id="3.55.50.70">
    <property type="match status" value="1"/>
</dbReference>
<feature type="compositionally biased region" description="Low complexity" evidence="3">
    <location>
        <begin position="146"/>
        <end position="156"/>
    </location>
</feature>
<evidence type="ECO:0000313" key="6">
    <source>
        <dbReference type="Proteomes" id="UP000001977"/>
    </source>
</evidence>
<accession>Q2KY57</accession>
<evidence type="ECO:0000256" key="1">
    <source>
        <dbReference type="ARBA" id="ARBA00006135"/>
    </source>
</evidence>
<proteinExistence type="inferred from homology"/>
<evidence type="ECO:0000313" key="5">
    <source>
        <dbReference type="EMBL" id="CAJ49974.1"/>
    </source>
</evidence>
<gene>
    <name evidence="5" type="ordered locus">BAV2364</name>
</gene>
<organism evidence="5 6">
    <name type="scientific">Bordetella avium (strain 197N)</name>
    <dbReference type="NCBI Taxonomy" id="360910"/>
    <lineage>
        <taxon>Bacteria</taxon>
        <taxon>Pseudomonadati</taxon>
        <taxon>Pseudomonadota</taxon>
        <taxon>Betaproteobacteria</taxon>
        <taxon>Burkholderiales</taxon>
        <taxon>Alcaligenaceae</taxon>
        <taxon>Bordetella</taxon>
    </lineage>
</organism>
<dbReference type="PROSITE" id="PS51257">
    <property type="entry name" value="PROKAR_LIPOPROTEIN"/>
    <property type="match status" value="1"/>
</dbReference>
<dbReference type="InterPro" id="IPR033645">
    <property type="entry name" value="VirB9/CagX/TrbG_C"/>
</dbReference>
<keyword evidence="2" id="KW-0732">Signal</keyword>
<sequence>MRLLFPILGLPLLAACHTTSPQSWQVAASQFDFDWQLSGDPDVAPLQVFSSPHEIWLQFAPGQRVPAIFASTVSGEQPLAIQQRDPYIIAPGVWPALTLRGAHRVAHVRRSKAEPPQPVSPPISETIPAPLIPPRSIEADTRHAADSALSPPASAPGKTPLPLEIKPGAPVFFAGPPDLTLRAVLSRWALQAGWDFAPEHWALNADIPLQGQAHFEGDFKQVVRSLLRATELADRPLQPCFYANRVLRVVPLAQSCDRSAGAAT</sequence>
<dbReference type="HOGENOM" id="CLU_062389_0_0_4"/>
<dbReference type="OrthoDB" id="8963661at2"/>
<evidence type="ECO:0000256" key="3">
    <source>
        <dbReference type="SAM" id="MobiDB-lite"/>
    </source>
</evidence>
<evidence type="ECO:0000256" key="2">
    <source>
        <dbReference type="ARBA" id="ARBA00022729"/>
    </source>
</evidence>
<dbReference type="EMBL" id="AM167904">
    <property type="protein sequence ID" value="CAJ49974.1"/>
    <property type="molecule type" value="Genomic_DNA"/>
</dbReference>
<comment type="similarity">
    <text evidence="1">Belongs to the TrbG/VirB9 family.</text>
</comment>
<dbReference type="InterPro" id="IPR038161">
    <property type="entry name" value="VirB9/CagX/TrbG_C_sf"/>
</dbReference>
<dbReference type="RefSeq" id="WP_012418025.1">
    <property type="nucleotide sequence ID" value="NC_010645.1"/>
</dbReference>
<dbReference type="GeneID" id="92934461"/>
<protein>
    <submittedName>
        <fullName evidence="5">Type IV pilus assembly protein</fullName>
    </submittedName>
</protein>
<name>Q2KY57_BORA1</name>
<dbReference type="STRING" id="360910.BAV2364"/>
<dbReference type="Gene3D" id="2.60.40.2500">
    <property type="match status" value="1"/>
</dbReference>
<dbReference type="Proteomes" id="UP000001977">
    <property type="component" value="Chromosome"/>
</dbReference>
<dbReference type="InterPro" id="IPR018927">
    <property type="entry name" value="Pilus_synth_Q_C"/>
</dbReference>
<dbReference type="Pfam" id="PF10671">
    <property type="entry name" value="TcpQ"/>
    <property type="match status" value="1"/>
</dbReference>
<reference evidence="5 6" key="1">
    <citation type="journal article" date="2006" name="J. Bacteriol.">
        <title>Comparison of the genome sequence of the poultry pathogen Bordetella avium with those of B. bronchiseptica, B. pertussis, and B. parapertussis reveals extensive diversity in surface structures associated with host interaction.</title>
        <authorList>
            <person name="Sebaihia M."/>
            <person name="Preston A."/>
            <person name="Maskell D.J."/>
            <person name="Kuzmiak H."/>
            <person name="Connell T.D."/>
            <person name="King N.D."/>
            <person name="Orndorff P.E."/>
            <person name="Miyamoto D.M."/>
            <person name="Thomson N.R."/>
            <person name="Harris D."/>
            <person name="Goble A."/>
            <person name="Lord A."/>
            <person name="Murphy L."/>
            <person name="Quail M.A."/>
            <person name="Rutter S."/>
            <person name="Squares R."/>
            <person name="Squares S."/>
            <person name="Woodward J."/>
            <person name="Parkhill J."/>
            <person name="Temple L.M."/>
        </authorList>
    </citation>
    <scope>NUCLEOTIDE SEQUENCE [LARGE SCALE GENOMIC DNA]</scope>
    <source>
        <strain evidence="5 6">197N</strain>
    </source>
</reference>
<dbReference type="eggNOG" id="COG3504">
    <property type="taxonomic scope" value="Bacteria"/>
</dbReference>
<feature type="region of interest" description="Disordered" evidence="3">
    <location>
        <begin position="141"/>
        <end position="160"/>
    </location>
</feature>
<dbReference type="CDD" id="cd06911">
    <property type="entry name" value="VirB9_CagX_TrbG"/>
    <property type="match status" value="1"/>
</dbReference>
<dbReference type="InterPro" id="IPR010258">
    <property type="entry name" value="Conjugal_tfr_TrbG/VirB9/CagX"/>
</dbReference>
<feature type="domain" description="Toxin co-regulated pilus biosynthesis protein Q C-terminal" evidence="4">
    <location>
        <begin position="177"/>
        <end position="251"/>
    </location>
</feature>
<evidence type="ECO:0000259" key="4">
    <source>
        <dbReference type="Pfam" id="PF10671"/>
    </source>
</evidence>
<dbReference type="KEGG" id="bav:BAV2364"/>